<reference evidence="2" key="1">
    <citation type="journal article" date="2009" name="PLoS Genet.">
        <title>Sequencing, mapping, and analysis of 27,455 maize full-length cDNAs.</title>
        <authorList>
            <person name="Soderlund C."/>
            <person name="Descour A."/>
            <person name="Kudrna D."/>
            <person name="Bomhoff M."/>
            <person name="Boyd L."/>
            <person name="Currie J."/>
            <person name="Angelova A."/>
            <person name="Collura K."/>
            <person name="Wissotski M."/>
            <person name="Ashley E."/>
            <person name="Morrow D."/>
            <person name="Fernandes J."/>
            <person name="Walbot V."/>
            <person name="Yu Y."/>
        </authorList>
    </citation>
    <scope>NUCLEOTIDE SEQUENCE</scope>
    <source>
        <strain evidence="2">B73</strain>
    </source>
</reference>
<dbReference type="EMBL" id="BT068785">
    <property type="protein sequence ID" value="ACN35682.1"/>
    <property type="molecule type" value="mRNA"/>
</dbReference>
<sequence>MYTSSSSSRVVQKWGRRRGARGPHVCHLITTWANPARAPAKETAGSLGAGSRRRRAVGEPAGEGVQRAGVGAVVALREAHEVGPGEVRVLPRRGAGRRAHHPVLARAQEEGQRLPLLPPVHHRAVQAALVPPVGQRHEGVADVDDHGAWDGPDGAPLAVHQDLQPADVVLQEDGQRRGVAVRARAQRALRHRARRVVVAPHDGAAVLEELPVVAALHAQAQLQQLHDRQRQLLHLLAVPLVHPPHWLEILAEGAGEVVHDDGRRGAVVEAEGQGLLPGELGREPVGVRARVPGHGAGDAPGPLLLSQRQPEEVAGAVQRGAPQRRVHAVPAHLEEPVRRARRRHLRRGAAEPRAVAIAQHAHVHHRHLQLRGRGRPRLFVRPQEWLRDLGLPAQVEHSRGLVSRRVGPVLASGEVNAGSWGAEGERWGRAGVHGCGCALLLGRAGSCRS</sequence>
<protein>
    <submittedName>
        <fullName evidence="2">Uncharacterized protein</fullName>
    </submittedName>
</protein>
<feature type="region of interest" description="Disordered" evidence="1">
    <location>
        <begin position="37"/>
        <end position="63"/>
    </location>
</feature>
<dbReference type="AlphaFoldDB" id="C0PKG6"/>
<feature type="compositionally biased region" description="Polar residues" evidence="1">
    <location>
        <begin position="1"/>
        <end position="10"/>
    </location>
</feature>
<name>C0PKG6_MAIZE</name>
<feature type="region of interest" description="Disordered" evidence="1">
    <location>
        <begin position="1"/>
        <end position="20"/>
    </location>
</feature>
<accession>C0PKG6</accession>
<proteinExistence type="evidence at transcript level"/>
<evidence type="ECO:0000256" key="1">
    <source>
        <dbReference type="SAM" id="MobiDB-lite"/>
    </source>
</evidence>
<organism evidence="2">
    <name type="scientific">Zea mays</name>
    <name type="common">Maize</name>
    <dbReference type="NCBI Taxonomy" id="4577"/>
    <lineage>
        <taxon>Eukaryota</taxon>
        <taxon>Viridiplantae</taxon>
        <taxon>Streptophyta</taxon>
        <taxon>Embryophyta</taxon>
        <taxon>Tracheophyta</taxon>
        <taxon>Spermatophyta</taxon>
        <taxon>Magnoliopsida</taxon>
        <taxon>Liliopsida</taxon>
        <taxon>Poales</taxon>
        <taxon>Poaceae</taxon>
        <taxon>PACMAD clade</taxon>
        <taxon>Panicoideae</taxon>
        <taxon>Andropogonodae</taxon>
        <taxon>Andropogoneae</taxon>
        <taxon>Tripsacinae</taxon>
        <taxon>Zea</taxon>
    </lineage>
</organism>
<evidence type="ECO:0000313" key="2">
    <source>
        <dbReference type="EMBL" id="ACN35682.1"/>
    </source>
</evidence>
<reference evidence="2" key="2">
    <citation type="submission" date="2012-06" db="EMBL/GenBank/DDBJ databases">
        <authorList>
            <person name="Yu Y."/>
            <person name="Currie J."/>
            <person name="Lomeli R."/>
            <person name="Angelova A."/>
            <person name="Collura K."/>
            <person name="Wissotski M."/>
            <person name="Campos D."/>
            <person name="Kudrna D."/>
            <person name="Golser W."/>
            <person name="Ashely E."/>
            <person name="Descour A."/>
            <person name="Fernandes J."/>
            <person name="Soderlund C."/>
            <person name="Walbot V."/>
        </authorList>
    </citation>
    <scope>NUCLEOTIDE SEQUENCE</scope>
    <source>
        <strain evidence="2">B73</strain>
    </source>
</reference>